<reference evidence="2 3" key="1">
    <citation type="submission" date="2019-02" db="EMBL/GenBank/DDBJ databases">
        <title>Deep-cultivation of Planctomycetes and their phenomic and genomic characterization uncovers novel biology.</title>
        <authorList>
            <person name="Wiegand S."/>
            <person name="Jogler M."/>
            <person name="Boedeker C."/>
            <person name="Pinto D."/>
            <person name="Vollmers J."/>
            <person name="Rivas-Marin E."/>
            <person name="Kohn T."/>
            <person name="Peeters S.H."/>
            <person name="Heuer A."/>
            <person name="Rast P."/>
            <person name="Oberbeckmann S."/>
            <person name="Bunk B."/>
            <person name="Jeske O."/>
            <person name="Meyerdierks A."/>
            <person name="Storesund J.E."/>
            <person name="Kallscheuer N."/>
            <person name="Luecker S."/>
            <person name="Lage O.M."/>
            <person name="Pohl T."/>
            <person name="Merkel B.J."/>
            <person name="Hornburger P."/>
            <person name="Mueller R.-W."/>
            <person name="Bruemmer F."/>
            <person name="Labrenz M."/>
            <person name="Spormann A.M."/>
            <person name="Op Den Camp H."/>
            <person name="Overmann J."/>
            <person name="Amann R."/>
            <person name="Jetten M.S.M."/>
            <person name="Mascher T."/>
            <person name="Medema M.H."/>
            <person name="Devos D.P."/>
            <person name="Kaster A.-K."/>
            <person name="Ovreas L."/>
            <person name="Rohde M."/>
            <person name="Galperin M.Y."/>
            <person name="Jogler C."/>
        </authorList>
    </citation>
    <scope>NUCLEOTIDE SEQUENCE [LARGE SCALE GENOMIC DNA]</scope>
    <source>
        <strain evidence="2 3">Pla52n</strain>
    </source>
</reference>
<dbReference type="EMBL" id="SJPN01000005">
    <property type="protein sequence ID" value="TWU01061.1"/>
    <property type="molecule type" value="Genomic_DNA"/>
</dbReference>
<evidence type="ECO:0000256" key="1">
    <source>
        <dbReference type="SAM" id="Phobius"/>
    </source>
</evidence>
<gene>
    <name evidence="2" type="ORF">Pla52n_44320</name>
</gene>
<evidence type="ECO:0000313" key="2">
    <source>
        <dbReference type="EMBL" id="TWU01061.1"/>
    </source>
</evidence>
<keyword evidence="1" id="KW-1133">Transmembrane helix</keyword>
<keyword evidence="1" id="KW-0472">Membrane</keyword>
<protein>
    <submittedName>
        <fullName evidence="2">Uncharacterized protein</fullName>
    </submittedName>
</protein>
<dbReference type="Proteomes" id="UP000320176">
    <property type="component" value="Unassembled WGS sequence"/>
</dbReference>
<keyword evidence="1" id="KW-0812">Transmembrane</keyword>
<proteinExistence type="predicted"/>
<evidence type="ECO:0000313" key="3">
    <source>
        <dbReference type="Proteomes" id="UP000320176"/>
    </source>
</evidence>
<comment type="caution">
    <text evidence="2">The sequence shown here is derived from an EMBL/GenBank/DDBJ whole genome shotgun (WGS) entry which is preliminary data.</text>
</comment>
<name>A0A5C6ANQ9_9BACT</name>
<feature type="transmembrane region" description="Helical" evidence="1">
    <location>
        <begin position="6"/>
        <end position="29"/>
    </location>
</feature>
<dbReference type="AlphaFoldDB" id="A0A5C6ANQ9"/>
<accession>A0A5C6ANQ9</accession>
<organism evidence="2 3">
    <name type="scientific">Stieleria varia</name>
    <dbReference type="NCBI Taxonomy" id="2528005"/>
    <lineage>
        <taxon>Bacteria</taxon>
        <taxon>Pseudomonadati</taxon>
        <taxon>Planctomycetota</taxon>
        <taxon>Planctomycetia</taxon>
        <taxon>Pirellulales</taxon>
        <taxon>Pirellulaceae</taxon>
        <taxon>Stieleria</taxon>
    </lineage>
</organism>
<keyword evidence="3" id="KW-1185">Reference proteome</keyword>
<sequence length="117" mass="13072">MTGILTLLGWCIVVIFGYVVVLVVFMKLFPRRCPACRKRGLEIIGGCKTSRGPRRLQVAGGYCIWKCTICECVFVDHNGKLSPLQSDDPYNEAHELVFGRRLPQDMIPPECQSQNGG</sequence>